<sequence>MDTVTVDGIPNRHGQAIADAFQTVMAEQKKEAARRAEEERKLSRRLRFDAAYALIPDWHLRVRNSFRGLHAHSR</sequence>
<evidence type="ECO:0000313" key="1">
    <source>
        <dbReference type="EMBL" id="KWS04409.1"/>
    </source>
</evidence>
<proteinExistence type="predicted"/>
<dbReference type="Proteomes" id="UP000023435">
    <property type="component" value="Unassembled WGS sequence"/>
</dbReference>
<organism evidence="1 2">
    <name type="scientific">Lysobacter capsici AZ78</name>
    <dbReference type="NCBI Taxonomy" id="1444315"/>
    <lineage>
        <taxon>Bacteria</taxon>
        <taxon>Pseudomonadati</taxon>
        <taxon>Pseudomonadota</taxon>
        <taxon>Gammaproteobacteria</taxon>
        <taxon>Lysobacterales</taxon>
        <taxon>Lysobacteraceae</taxon>
        <taxon>Lysobacter</taxon>
    </lineage>
</organism>
<keyword evidence="2" id="KW-1185">Reference proteome</keyword>
<name>A0A108U8D4_9GAMM</name>
<comment type="caution">
    <text evidence="1">The sequence shown here is derived from an EMBL/GenBank/DDBJ whole genome shotgun (WGS) entry which is preliminary data.</text>
</comment>
<dbReference type="AlphaFoldDB" id="A0A108U8D4"/>
<evidence type="ECO:0000313" key="2">
    <source>
        <dbReference type="Proteomes" id="UP000023435"/>
    </source>
</evidence>
<protein>
    <submittedName>
        <fullName evidence="1">Uncharacterized protein</fullName>
    </submittedName>
</protein>
<reference evidence="1 2" key="1">
    <citation type="journal article" date="2014" name="Genome Announc.">
        <title>Draft Genome Sequence of Lysobacter capsici AZ78, a Bacterium Antagonistic to Plant-Pathogenic Oomycetes.</title>
        <authorList>
            <person name="Puopolo G."/>
            <person name="Sonego P."/>
            <person name="Engelen K."/>
            <person name="Pertot I."/>
        </authorList>
    </citation>
    <scope>NUCLEOTIDE SEQUENCE [LARGE SCALE GENOMIC DNA]</scope>
    <source>
        <strain evidence="1 2">AZ78</strain>
    </source>
</reference>
<dbReference type="EMBL" id="JAJA02000001">
    <property type="protein sequence ID" value="KWS04409.1"/>
    <property type="molecule type" value="Genomic_DNA"/>
</dbReference>
<gene>
    <name evidence="1" type="ORF">AZ78_1958</name>
</gene>
<accession>A0A108U8D4</accession>